<dbReference type="EMBL" id="JAPFFF010000034">
    <property type="protein sequence ID" value="KAK8843683.1"/>
    <property type="molecule type" value="Genomic_DNA"/>
</dbReference>
<feature type="coiled-coil region" evidence="1">
    <location>
        <begin position="91"/>
        <end position="118"/>
    </location>
</feature>
<organism evidence="2 3">
    <name type="scientific">Tritrichomonas musculus</name>
    <dbReference type="NCBI Taxonomy" id="1915356"/>
    <lineage>
        <taxon>Eukaryota</taxon>
        <taxon>Metamonada</taxon>
        <taxon>Parabasalia</taxon>
        <taxon>Tritrichomonadida</taxon>
        <taxon>Tritrichomonadidae</taxon>
        <taxon>Tritrichomonas</taxon>
    </lineage>
</organism>
<keyword evidence="3" id="KW-1185">Reference proteome</keyword>
<dbReference type="Pfam" id="PF13306">
    <property type="entry name" value="LRR_5"/>
    <property type="match status" value="3"/>
</dbReference>
<comment type="caution">
    <text evidence="2">The sequence shown here is derived from an EMBL/GenBank/DDBJ whole genome shotgun (WGS) entry which is preliminary data.</text>
</comment>
<dbReference type="PANTHER" id="PTHR45661:SF3">
    <property type="entry name" value="IG-LIKE DOMAIN-CONTAINING PROTEIN"/>
    <property type="match status" value="1"/>
</dbReference>
<dbReference type="Proteomes" id="UP001470230">
    <property type="component" value="Unassembled WGS sequence"/>
</dbReference>
<evidence type="ECO:0000313" key="2">
    <source>
        <dbReference type="EMBL" id="KAK8843683.1"/>
    </source>
</evidence>
<reference evidence="2 3" key="1">
    <citation type="submission" date="2024-04" db="EMBL/GenBank/DDBJ databases">
        <title>Tritrichomonas musculus Genome.</title>
        <authorList>
            <person name="Alves-Ferreira E."/>
            <person name="Grigg M."/>
            <person name="Lorenzi H."/>
            <person name="Galac M."/>
        </authorList>
    </citation>
    <scope>NUCLEOTIDE SEQUENCE [LARGE SCALE GENOMIC DNA]</scope>
    <source>
        <strain evidence="2 3">EAF2021</strain>
    </source>
</reference>
<name>A0ABR2HB46_9EUKA</name>
<protein>
    <submittedName>
        <fullName evidence="2">Uncharacterized protein</fullName>
    </submittedName>
</protein>
<evidence type="ECO:0000313" key="3">
    <source>
        <dbReference type="Proteomes" id="UP001470230"/>
    </source>
</evidence>
<gene>
    <name evidence="2" type="ORF">M9Y10_024746</name>
</gene>
<dbReference type="Gene3D" id="3.80.10.10">
    <property type="entry name" value="Ribonuclease Inhibitor"/>
    <property type="match status" value="4"/>
</dbReference>
<proteinExistence type="predicted"/>
<dbReference type="InterPro" id="IPR032675">
    <property type="entry name" value="LRR_dom_sf"/>
</dbReference>
<dbReference type="SUPFAM" id="SSF52058">
    <property type="entry name" value="L domain-like"/>
    <property type="match status" value="2"/>
</dbReference>
<sequence>MNTTYTLSLKSSKFTIPSDFLSITNVDPSIFEDLSKTHNYTIKSNVHEEIIEQFIDFWVYRKVPKISQENISEYEEISNEFQIMRNLIQVFKRKQENKSQFQKKKNSLELKLKEKKEKYLHIIDLLFDYNKPLYQKYQLYGACTSEDAKYLSYLTGIEVVIDGIDYFLNIKEQTAAISNRNIIHKNEINIPRSITHEGKTYIVKDTFISALQVSKISTLSFPEDSEVRTFNKDFIANTGITTLYIPASVVELKTGWCWCTDYLNNIYLSPKSKNFAYIENTFLVGKSDKKSDVFDLLFFVRRDVRHVTIPSYIKTIMPYAFNKCMSLETITFHSDSELKEIKYFAFYECSIKSIIIPQHVIKIREGAFVKCRKLFSIIFHQNSELQYLSKRVLEATKVQRIAIPEKVNTIHKYFFDNTSLIHVNLSPNNVNFSCIENKYIIGKSNPQSNTFDCIIFANRDIESITIPSFIKHIYPGAFQNCDQLKSVQFADNSELETIEDDSFRNSSIEEIKIPKSVTHIFKRVFSNCSKLKKIEFEENSNLILIDQEAFYESGIESICIPKHVKKILFYAFYGCKQLKEIVFHEDSELELIGFGAFKQASISRIRIPKHVKTIKSSIFAKCEKLKKVDFQGNSELQKIDENVFDSTSIEEISIPQNVNEIGNYSFFNCKKLKTVNFHPDSKLKVINFGAFSSSSICSIDIPRNVEEIGENAFMNCNNLRIVNFHDDSHLKTIKNSAFESTAITSIIIPDSVTEIDHNPFWSCEKLRIIELSGQLANELINKCTILDDTKQYLFSHEKNNI</sequence>
<keyword evidence="1" id="KW-0175">Coiled coil</keyword>
<dbReference type="PANTHER" id="PTHR45661">
    <property type="entry name" value="SURFACE ANTIGEN"/>
    <property type="match status" value="1"/>
</dbReference>
<dbReference type="InterPro" id="IPR053139">
    <property type="entry name" value="Surface_bspA-like"/>
</dbReference>
<accession>A0ABR2HB46</accession>
<dbReference type="InterPro" id="IPR026906">
    <property type="entry name" value="LRR_5"/>
</dbReference>
<evidence type="ECO:0000256" key="1">
    <source>
        <dbReference type="SAM" id="Coils"/>
    </source>
</evidence>